<keyword evidence="6" id="KW-0496">Mitochondrion</keyword>
<evidence type="ECO:0000256" key="2">
    <source>
        <dbReference type="ARBA" id="ARBA00022448"/>
    </source>
</evidence>
<proteinExistence type="predicted"/>
<keyword evidence="3" id="KW-0653">Protein transport</keyword>
<gene>
    <name evidence="10" type="ORF">CHLNCDRAFT_140714</name>
</gene>
<evidence type="ECO:0000256" key="9">
    <source>
        <dbReference type="SAM" id="MobiDB-lite"/>
    </source>
</evidence>
<keyword evidence="8" id="KW-0676">Redox-active center</keyword>
<comment type="subcellular location">
    <subcellularLocation>
        <location evidence="1">Mitochondrion</location>
    </subcellularLocation>
</comment>
<evidence type="ECO:0000313" key="10">
    <source>
        <dbReference type="EMBL" id="EFN58569.1"/>
    </source>
</evidence>
<keyword evidence="4" id="KW-0560">Oxidoreductase</keyword>
<keyword evidence="11" id="KW-1185">Reference proteome</keyword>
<dbReference type="InterPro" id="IPR039289">
    <property type="entry name" value="CHCHD4"/>
</dbReference>
<evidence type="ECO:0008006" key="12">
    <source>
        <dbReference type="Google" id="ProtNLM"/>
    </source>
</evidence>
<dbReference type="AlphaFoldDB" id="E1Z616"/>
<protein>
    <recommendedName>
        <fullName evidence="12">CHCH domain-containing protein</fullName>
    </recommendedName>
</protein>
<keyword evidence="2" id="KW-0813">Transport</keyword>
<evidence type="ECO:0000313" key="11">
    <source>
        <dbReference type="Proteomes" id="UP000008141"/>
    </source>
</evidence>
<evidence type="ECO:0000256" key="5">
    <source>
        <dbReference type="ARBA" id="ARBA00023010"/>
    </source>
</evidence>
<dbReference type="FunCoup" id="E1Z616">
    <property type="interactions" value="949"/>
</dbReference>
<dbReference type="KEGG" id="cvr:CHLNCDRAFT_140714"/>
<dbReference type="GeneID" id="17358334"/>
<dbReference type="InParanoid" id="E1Z616"/>
<organism evidence="11">
    <name type="scientific">Chlorella variabilis</name>
    <name type="common">Green alga</name>
    <dbReference type="NCBI Taxonomy" id="554065"/>
    <lineage>
        <taxon>Eukaryota</taxon>
        <taxon>Viridiplantae</taxon>
        <taxon>Chlorophyta</taxon>
        <taxon>core chlorophytes</taxon>
        <taxon>Trebouxiophyceae</taxon>
        <taxon>Chlorellales</taxon>
        <taxon>Chlorellaceae</taxon>
        <taxon>Chlorella clade</taxon>
        <taxon>Chlorella</taxon>
    </lineage>
</organism>
<evidence type="ECO:0000256" key="8">
    <source>
        <dbReference type="ARBA" id="ARBA00023284"/>
    </source>
</evidence>
<evidence type="ECO:0000256" key="4">
    <source>
        <dbReference type="ARBA" id="ARBA00023002"/>
    </source>
</evidence>
<evidence type="ECO:0000256" key="3">
    <source>
        <dbReference type="ARBA" id="ARBA00022927"/>
    </source>
</evidence>
<dbReference type="RefSeq" id="XP_005850671.1">
    <property type="nucleotide sequence ID" value="XM_005850609.1"/>
</dbReference>
<dbReference type="Gene3D" id="1.10.287.2900">
    <property type="match status" value="1"/>
</dbReference>
<dbReference type="GO" id="GO:0015035">
    <property type="term" value="F:protein-disulfide reductase activity"/>
    <property type="evidence" value="ECO:0007669"/>
    <property type="project" value="InterPro"/>
</dbReference>
<keyword evidence="5" id="KW-0811">Translocation</keyword>
<accession>E1Z616</accession>
<dbReference type="PANTHER" id="PTHR21622">
    <property type="entry name" value="COILED-COIL-HELIX-COILED-COIL-HELIX DOMAIN CONTAINING 4"/>
    <property type="match status" value="1"/>
</dbReference>
<dbReference type="EMBL" id="GL433837">
    <property type="protein sequence ID" value="EFN58569.1"/>
    <property type="molecule type" value="Genomic_DNA"/>
</dbReference>
<feature type="compositionally biased region" description="Low complexity" evidence="9">
    <location>
        <begin position="127"/>
        <end position="143"/>
    </location>
</feature>
<name>E1Z616_CHLVA</name>
<feature type="compositionally biased region" description="Gly residues" evidence="9">
    <location>
        <begin position="116"/>
        <end position="126"/>
    </location>
</feature>
<dbReference type="Proteomes" id="UP000008141">
    <property type="component" value="Unassembled WGS sequence"/>
</dbReference>
<keyword evidence="7" id="KW-1015">Disulfide bond</keyword>
<dbReference type="GO" id="GO:0045041">
    <property type="term" value="P:protein import into mitochondrial intermembrane space"/>
    <property type="evidence" value="ECO:0007669"/>
    <property type="project" value="InterPro"/>
</dbReference>
<dbReference type="GO" id="GO:0005758">
    <property type="term" value="C:mitochondrial intermembrane space"/>
    <property type="evidence" value="ECO:0007669"/>
    <property type="project" value="TreeGrafter"/>
</dbReference>
<dbReference type="STRING" id="554065.E1Z616"/>
<feature type="region of interest" description="Disordered" evidence="9">
    <location>
        <begin position="96"/>
        <end position="143"/>
    </location>
</feature>
<evidence type="ECO:0000256" key="1">
    <source>
        <dbReference type="ARBA" id="ARBA00004173"/>
    </source>
</evidence>
<evidence type="ECO:0000256" key="7">
    <source>
        <dbReference type="ARBA" id="ARBA00023157"/>
    </source>
</evidence>
<evidence type="ECO:0000256" key="6">
    <source>
        <dbReference type="ARBA" id="ARBA00023128"/>
    </source>
</evidence>
<reference evidence="10 11" key="1">
    <citation type="journal article" date="2010" name="Plant Cell">
        <title>The Chlorella variabilis NC64A genome reveals adaptation to photosymbiosis, coevolution with viruses, and cryptic sex.</title>
        <authorList>
            <person name="Blanc G."/>
            <person name="Duncan G."/>
            <person name="Agarkova I."/>
            <person name="Borodovsky M."/>
            <person name="Gurnon J."/>
            <person name="Kuo A."/>
            <person name="Lindquist E."/>
            <person name="Lucas S."/>
            <person name="Pangilinan J."/>
            <person name="Polle J."/>
            <person name="Salamov A."/>
            <person name="Terry A."/>
            <person name="Yamada T."/>
            <person name="Dunigan D.D."/>
            <person name="Grigoriev I.V."/>
            <person name="Claverie J.M."/>
            <person name="Van Etten J.L."/>
        </authorList>
    </citation>
    <scope>NUCLEOTIDE SEQUENCE [LARGE SCALE GENOMIC DNA]</scope>
    <source>
        <strain evidence="10 11">NC64A</strain>
    </source>
</reference>
<sequence length="143" mass="15153">MAEALAQADGEDDVEKQIEAALACPCLGELRRPHWCLPFARRTIRDLKEGACGPTFVHAFGCFIRSEHEDKGMDCLEQFKAFQVCLQKNPEHLAKIMQADDGADGGAPGQPSEGAQAGGSGSGGGEAAAPAVPPQRQQQPKKP</sequence>
<dbReference type="OrthoDB" id="7481291at2759"/>
<dbReference type="PANTHER" id="PTHR21622:SF0">
    <property type="entry name" value="COILED-COIL-HELIX-COILED-COIL-HELIX DOMAIN CONTAINING 4"/>
    <property type="match status" value="1"/>
</dbReference>